<dbReference type="Gene3D" id="2.60.120.10">
    <property type="entry name" value="Jelly Rolls"/>
    <property type="match status" value="1"/>
</dbReference>
<name>A0ABV0BMR8_9SPHI</name>
<sequence>MDNQHDYFPVLNIQEFTEAPSGFTNLLFHEIRGARHIVEPHKHDFLIILLFEKGSGTHSIDFKNYVIEPQQVHFLFPGQVHQWQFDEDTVCYQLMISREWFESFLPDLRFSSLYYQQHPVFQISRSLYTALFYEFRAIEQELQETNILWEIIQTRSKLIGLLLRKSFEITFNDFEKYHSNPIISKFVQLIDLHFKSNRSVAFYAEKLHISANYLNIVSKKVINTAASTLIHDRILLEAKRLLKISEMSVKDIVYDLGFYDHASFSKFFKSHTGMTPSQFKEQG</sequence>
<dbReference type="Pfam" id="PF02311">
    <property type="entry name" value="AraC_binding"/>
    <property type="match status" value="1"/>
</dbReference>
<protein>
    <submittedName>
        <fullName evidence="5">Helix-turn-helix transcriptional regulator</fullName>
    </submittedName>
</protein>
<comment type="caution">
    <text evidence="5">The sequence shown here is derived from an EMBL/GenBank/DDBJ whole genome shotgun (WGS) entry which is preliminary data.</text>
</comment>
<dbReference type="InterPro" id="IPR037923">
    <property type="entry name" value="HTH-like"/>
</dbReference>
<dbReference type="InterPro" id="IPR003313">
    <property type="entry name" value="AraC-bd"/>
</dbReference>
<dbReference type="InterPro" id="IPR018060">
    <property type="entry name" value="HTH_AraC"/>
</dbReference>
<keyword evidence="6" id="KW-1185">Reference proteome</keyword>
<dbReference type="PANTHER" id="PTHR43280:SF32">
    <property type="entry name" value="TRANSCRIPTIONAL REGULATORY PROTEIN"/>
    <property type="match status" value="1"/>
</dbReference>
<accession>A0ABV0BMR8</accession>
<dbReference type="InterPro" id="IPR009057">
    <property type="entry name" value="Homeodomain-like_sf"/>
</dbReference>
<dbReference type="SUPFAM" id="SSF46689">
    <property type="entry name" value="Homeodomain-like"/>
    <property type="match status" value="1"/>
</dbReference>
<keyword evidence="2" id="KW-0238">DNA-binding</keyword>
<reference evidence="5 6" key="1">
    <citation type="submission" date="2024-04" db="EMBL/GenBank/DDBJ databases">
        <title>WGS of bacteria from Torrens River.</title>
        <authorList>
            <person name="Wyrsch E.R."/>
            <person name="Drigo B."/>
        </authorList>
    </citation>
    <scope>NUCLEOTIDE SEQUENCE [LARGE SCALE GENOMIC DNA]</scope>
    <source>
        <strain evidence="5 6">TWI391</strain>
    </source>
</reference>
<organism evidence="5 6">
    <name type="scientific">Sphingobacterium kitahiroshimense</name>
    <dbReference type="NCBI Taxonomy" id="470446"/>
    <lineage>
        <taxon>Bacteria</taxon>
        <taxon>Pseudomonadati</taxon>
        <taxon>Bacteroidota</taxon>
        <taxon>Sphingobacteriia</taxon>
        <taxon>Sphingobacteriales</taxon>
        <taxon>Sphingobacteriaceae</taxon>
        <taxon>Sphingobacterium</taxon>
    </lineage>
</organism>
<dbReference type="PRINTS" id="PR00032">
    <property type="entry name" value="HTHARAC"/>
</dbReference>
<evidence type="ECO:0000256" key="1">
    <source>
        <dbReference type="ARBA" id="ARBA00023015"/>
    </source>
</evidence>
<dbReference type="SMART" id="SM00342">
    <property type="entry name" value="HTH_ARAC"/>
    <property type="match status" value="1"/>
</dbReference>
<keyword evidence="1" id="KW-0805">Transcription regulation</keyword>
<dbReference type="RefSeq" id="WP_346580503.1">
    <property type="nucleotide sequence ID" value="NZ_JBDJLH010000005.1"/>
</dbReference>
<keyword evidence="3" id="KW-0804">Transcription</keyword>
<dbReference type="EMBL" id="JBDJNQ010000001">
    <property type="protein sequence ID" value="MEN5376070.1"/>
    <property type="molecule type" value="Genomic_DNA"/>
</dbReference>
<evidence type="ECO:0000313" key="6">
    <source>
        <dbReference type="Proteomes" id="UP001409291"/>
    </source>
</evidence>
<evidence type="ECO:0000256" key="3">
    <source>
        <dbReference type="ARBA" id="ARBA00023163"/>
    </source>
</evidence>
<dbReference type="Gene3D" id="1.10.10.60">
    <property type="entry name" value="Homeodomain-like"/>
    <property type="match status" value="1"/>
</dbReference>
<dbReference type="Proteomes" id="UP001409291">
    <property type="component" value="Unassembled WGS sequence"/>
</dbReference>
<feature type="domain" description="HTH araC/xylS-type" evidence="4">
    <location>
        <begin position="184"/>
        <end position="282"/>
    </location>
</feature>
<dbReference type="Pfam" id="PF12833">
    <property type="entry name" value="HTH_18"/>
    <property type="match status" value="1"/>
</dbReference>
<dbReference type="InterPro" id="IPR014710">
    <property type="entry name" value="RmlC-like_jellyroll"/>
</dbReference>
<gene>
    <name evidence="5" type="ORF">ABE541_02240</name>
</gene>
<evidence type="ECO:0000256" key="2">
    <source>
        <dbReference type="ARBA" id="ARBA00023125"/>
    </source>
</evidence>
<evidence type="ECO:0000259" key="4">
    <source>
        <dbReference type="PROSITE" id="PS01124"/>
    </source>
</evidence>
<evidence type="ECO:0000313" key="5">
    <source>
        <dbReference type="EMBL" id="MEN5376070.1"/>
    </source>
</evidence>
<dbReference type="PANTHER" id="PTHR43280">
    <property type="entry name" value="ARAC-FAMILY TRANSCRIPTIONAL REGULATOR"/>
    <property type="match status" value="1"/>
</dbReference>
<proteinExistence type="predicted"/>
<dbReference type="InterPro" id="IPR020449">
    <property type="entry name" value="Tscrpt_reg_AraC-type_HTH"/>
</dbReference>
<dbReference type="SUPFAM" id="SSF51215">
    <property type="entry name" value="Regulatory protein AraC"/>
    <property type="match status" value="1"/>
</dbReference>
<dbReference type="PROSITE" id="PS01124">
    <property type="entry name" value="HTH_ARAC_FAMILY_2"/>
    <property type="match status" value="1"/>
</dbReference>